<dbReference type="NCBIfam" id="TIGR03824">
    <property type="entry name" value="FlgM_jcvi"/>
    <property type="match status" value="1"/>
</dbReference>
<evidence type="ECO:0000256" key="6">
    <source>
        <dbReference type="ARBA" id="ARBA00023163"/>
    </source>
</evidence>
<feature type="region of interest" description="Disordered" evidence="9">
    <location>
        <begin position="1"/>
        <end position="38"/>
    </location>
</feature>
<dbReference type="GO" id="GO:0045892">
    <property type="term" value="P:negative regulation of DNA-templated transcription"/>
    <property type="evidence" value="ECO:0007669"/>
    <property type="project" value="InterPro"/>
</dbReference>
<evidence type="ECO:0000256" key="5">
    <source>
        <dbReference type="ARBA" id="ARBA00023015"/>
    </source>
</evidence>
<keyword evidence="11" id="KW-0966">Cell projection</keyword>
<evidence type="ECO:0000313" key="12">
    <source>
        <dbReference type="Proteomes" id="UP001138768"/>
    </source>
</evidence>
<evidence type="ECO:0000256" key="2">
    <source>
        <dbReference type="ARBA" id="ARBA00017823"/>
    </source>
</evidence>
<name>A0A9X0W8R7_9GAMM</name>
<evidence type="ECO:0000256" key="1">
    <source>
        <dbReference type="ARBA" id="ARBA00005322"/>
    </source>
</evidence>
<evidence type="ECO:0000256" key="8">
    <source>
        <dbReference type="ARBA" id="ARBA00030117"/>
    </source>
</evidence>
<evidence type="ECO:0000313" key="11">
    <source>
        <dbReference type="EMBL" id="MBK1618378.1"/>
    </source>
</evidence>
<evidence type="ECO:0000256" key="7">
    <source>
        <dbReference type="ARBA" id="ARBA00024739"/>
    </source>
</evidence>
<dbReference type="RefSeq" id="WP_200241772.1">
    <property type="nucleotide sequence ID" value="NZ_NRRY01000009.1"/>
</dbReference>
<accession>A0A9X0W8R7</accession>
<reference evidence="11 12" key="1">
    <citation type="journal article" date="2020" name="Microorganisms">
        <title>Osmotic Adaptation and Compatible Solute Biosynthesis of Phototrophic Bacteria as Revealed from Genome Analyses.</title>
        <authorList>
            <person name="Imhoff J.F."/>
            <person name="Rahn T."/>
            <person name="Kunzel S."/>
            <person name="Keller A."/>
            <person name="Neulinger S.C."/>
        </authorList>
    </citation>
    <scope>NUCLEOTIDE SEQUENCE [LARGE SCALE GENOMIC DNA]</scope>
    <source>
        <strain evidence="11 12">DSM 25653</strain>
    </source>
</reference>
<comment type="function">
    <text evidence="7">Responsible for the coupling of flagellin expression to flagellar assembly by preventing expression of the flagellin genes when a component of the middle class of proteins is defective. It negatively regulates flagellar genes by inhibiting the activity of FliA by directly binding to FliA.</text>
</comment>
<keyword evidence="11" id="KW-0282">Flagellum</keyword>
<proteinExistence type="inferred from homology"/>
<keyword evidence="6" id="KW-0804">Transcription</keyword>
<keyword evidence="12" id="KW-1185">Reference proteome</keyword>
<keyword evidence="5" id="KW-0805">Transcription regulation</keyword>
<dbReference type="InterPro" id="IPR007412">
    <property type="entry name" value="FlgM"/>
</dbReference>
<evidence type="ECO:0000256" key="9">
    <source>
        <dbReference type="SAM" id="MobiDB-lite"/>
    </source>
</evidence>
<dbReference type="EMBL" id="NRRY01000009">
    <property type="protein sequence ID" value="MBK1618378.1"/>
    <property type="molecule type" value="Genomic_DNA"/>
</dbReference>
<organism evidence="11 12">
    <name type="scientific">Lamprobacter modestohalophilus</name>
    <dbReference type="NCBI Taxonomy" id="1064514"/>
    <lineage>
        <taxon>Bacteria</taxon>
        <taxon>Pseudomonadati</taxon>
        <taxon>Pseudomonadota</taxon>
        <taxon>Gammaproteobacteria</taxon>
        <taxon>Chromatiales</taxon>
        <taxon>Chromatiaceae</taxon>
        <taxon>Lamprobacter</taxon>
    </lineage>
</organism>
<evidence type="ECO:0000256" key="4">
    <source>
        <dbReference type="ARBA" id="ARBA00022795"/>
    </source>
</evidence>
<dbReference type="Proteomes" id="UP001138768">
    <property type="component" value="Unassembled WGS sequence"/>
</dbReference>
<dbReference type="AlphaFoldDB" id="A0A9X0W8R7"/>
<protein>
    <recommendedName>
        <fullName evidence="2">Negative regulator of flagellin synthesis</fullName>
    </recommendedName>
    <alternativeName>
        <fullName evidence="8">Anti-sigma-28 factor</fullName>
    </alternativeName>
</protein>
<comment type="caution">
    <text evidence="11">The sequence shown here is derived from an EMBL/GenBank/DDBJ whole genome shotgun (WGS) entry which is preliminary data.</text>
</comment>
<dbReference type="InterPro" id="IPR031316">
    <property type="entry name" value="FlgM_C"/>
</dbReference>
<evidence type="ECO:0000259" key="10">
    <source>
        <dbReference type="Pfam" id="PF04316"/>
    </source>
</evidence>
<keyword evidence="3" id="KW-0678">Repressor</keyword>
<feature type="domain" description="Anti-sigma-28 factor FlgM C-terminal" evidence="10">
    <location>
        <begin position="45"/>
        <end position="83"/>
    </location>
</feature>
<dbReference type="InterPro" id="IPR035890">
    <property type="entry name" value="Anti-sigma-28_factor_FlgM_sf"/>
</dbReference>
<keyword evidence="11" id="KW-0969">Cilium</keyword>
<keyword evidence="4" id="KW-1005">Bacterial flagellum biogenesis</keyword>
<comment type="similarity">
    <text evidence="1">Belongs to the FlgM family.</text>
</comment>
<dbReference type="Pfam" id="PF04316">
    <property type="entry name" value="FlgM"/>
    <property type="match status" value="1"/>
</dbReference>
<dbReference type="SUPFAM" id="SSF101498">
    <property type="entry name" value="Anti-sigma factor FlgM"/>
    <property type="match status" value="1"/>
</dbReference>
<dbReference type="GO" id="GO:0044781">
    <property type="term" value="P:bacterial-type flagellum organization"/>
    <property type="evidence" value="ECO:0007669"/>
    <property type="project" value="UniProtKB-KW"/>
</dbReference>
<evidence type="ECO:0000256" key="3">
    <source>
        <dbReference type="ARBA" id="ARBA00022491"/>
    </source>
</evidence>
<sequence length="92" mass="10017">MKIDSHHPLFRASQPAQEQSAKVQGPARGDASKTTDPAVQTHLHREAAATDQDINVANVEAIRDAIRDGRLEVRADRIADGLIASIRDLLEV</sequence>
<gene>
    <name evidence="11" type="primary">flgM</name>
    <name evidence="11" type="ORF">CKO42_07985</name>
</gene>